<dbReference type="OrthoDB" id="1703838at2"/>
<gene>
    <name evidence="1" type="ORF">SAMN02745221_01624</name>
</gene>
<proteinExistence type="predicted"/>
<name>A0A1M5PZY2_9FIRM</name>
<sequence length="565" mass="64086">MKQKLGWRYRLAVIMVILIFLAWPAGAGQAAHPFVQGYVEGYLKEITLPPAGGEGEAAITVETYGGEIYRLKLSLQAVLAIDQRPAKPADFKPGMEVYARIVNRQATYVEGYSTMVASYLPPGGRVQRGVIIDIEGENLIIKDYAGERRNYYISPATVIMRQGKLITPGLLYPGDRVKLYFDELYSDVVGRMEVEGNSVLVSGLYRGKLASVDTSAENLVLREVYIWRNGRWQSHAGIMQIPYVPEIVPFAGGQKLAENRMPYYRGRDVYIITKNVLGRERAVNVIFKNQYESVFNDKIADINWYADKLELGDKNNFTLHEGSVVIKDGRLQDKMILGSGDDVLIIADGRGLSRLANIIYVYNQSLNNTKNGQYYILAGRLDQVTEYRLWLKDYFVLGGNQWESFRGSRELFFDHDTAFYDGENRILLSADQFIAGDYAVDEESERVKKEGLKDWYAYLYVDGERVVAALLQPKMDSLLVQRVTTGTVHKVVQDELAGWTVEMRDGADFSPARGQWMPRTAFLRVNLEKALLIKEDKLITPEELKTGDRLYMVRDDFFGKVIVVK</sequence>
<dbReference type="RefSeq" id="WP_073092619.1">
    <property type="nucleotide sequence ID" value="NZ_FQWY01000028.1"/>
</dbReference>
<organism evidence="1 2">
    <name type="scientific">Thermosyntropha lipolytica DSM 11003</name>
    <dbReference type="NCBI Taxonomy" id="1123382"/>
    <lineage>
        <taxon>Bacteria</taxon>
        <taxon>Bacillati</taxon>
        <taxon>Bacillota</taxon>
        <taxon>Clostridia</taxon>
        <taxon>Eubacteriales</taxon>
        <taxon>Syntrophomonadaceae</taxon>
        <taxon>Thermosyntropha</taxon>
    </lineage>
</organism>
<keyword evidence="2" id="KW-1185">Reference proteome</keyword>
<reference evidence="2" key="1">
    <citation type="submission" date="2016-11" db="EMBL/GenBank/DDBJ databases">
        <authorList>
            <person name="Varghese N."/>
            <person name="Submissions S."/>
        </authorList>
    </citation>
    <scope>NUCLEOTIDE SEQUENCE [LARGE SCALE GENOMIC DNA]</scope>
    <source>
        <strain evidence="2">DSM 11003</strain>
    </source>
</reference>
<protein>
    <submittedName>
        <fullName evidence="1">Uncharacterized protein</fullName>
    </submittedName>
</protein>
<dbReference type="EMBL" id="FQWY01000028">
    <property type="protein sequence ID" value="SHH07425.1"/>
    <property type="molecule type" value="Genomic_DNA"/>
</dbReference>
<evidence type="ECO:0000313" key="1">
    <source>
        <dbReference type="EMBL" id="SHH07425.1"/>
    </source>
</evidence>
<dbReference type="Proteomes" id="UP000242329">
    <property type="component" value="Unassembled WGS sequence"/>
</dbReference>
<dbReference type="STRING" id="1123382.SAMN02745221_01624"/>
<accession>A0A1M5PZY2</accession>
<evidence type="ECO:0000313" key="2">
    <source>
        <dbReference type="Proteomes" id="UP000242329"/>
    </source>
</evidence>
<dbReference type="AlphaFoldDB" id="A0A1M5PZY2"/>